<reference evidence="2" key="1">
    <citation type="submission" date="2024-06" db="EMBL/GenBank/DDBJ databases">
        <title>Draft genome sequence of Microbacterium sp. strain A8/3-1, isolated from Oxytropis tragacanthoides Fisch. ex DC. Root nodules in the Altai region of Russia.</title>
        <authorList>
            <person name="Sazanova A."/>
            <person name="Guro P."/>
            <person name="Kuznetsova I."/>
            <person name="Belimov A."/>
            <person name="Safronova V."/>
        </authorList>
    </citation>
    <scope>NUCLEOTIDE SEQUENCE</scope>
    <source>
        <strain evidence="2">A8/3-1</strain>
    </source>
</reference>
<evidence type="ECO:0000256" key="1">
    <source>
        <dbReference type="SAM" id="MobiDB-lite"/>
    </source>
</evidence>
<dbReference type="RefSeq" id="WP_350351409.1">
    <property type="nucleotide sequence ID" value="NZ_CP158357.1"/>
</dbReference>
<sequence>MSAPAELTPVSPDVDAVVALYPRAQVIAQAWQELGDGVAPFSNGSGRPLARTMKLILDPLVIRPVQNPGLAGGTLTAEAADELRDRIRAARVELAAASAWFLELKAARRRLRITDGNPQEKYFQRCYELARNAGAPNADADAVALEVVSEIAQASGDSLLAQVRQLLRDEEQTPRLAAELAQAWASRPVPPMRRVPDDAIAGALDDCTGDGYGGRFAALVDADAGSAAAAALDDDGAARALGLTRNPAPPLPPLGGTASKRDLPLPFDRSIFERLFAALAGGAAPDLAVDARGLVEEEILRSARAWELGEEESRVAMVLGVEASRGLDPAEAGEAQQATAAHRRLAARWRREAYVRRALRLPVEFSGVPASVVADIRDVRRGYLRRLWVRLHGRELREQAIAAGDLWDLLDGVLRSVVMDQRQRLKVAMGRGALESTGTEAA</sequence>
<name>A0AAU7VUQ0_9MICO</name>
<organism evidence="2">
    <name type="scientific">Microbacterium sp. A8/3-1</name>
    <dbReference type="NCBI Taxonomy" id="3160749"/>
    <lineage>
        <taxon>Bacteria</taxon>
        <taxon>Bacillati</taxon>
        <taxon>Actinomycetota</taxon>
        <taxon>Actinomycetes</taxon>
        <taxon>Micrococcales</taxon>
        <taxon>Microbacteriaceae</taxon>
        <taxon>Microbacterium</taxon>
    </lineage>
</organism>
<dbReference type="EMBL" id="CP158357">
    <property type="protein sequence ID" value="XBX78021.1"/>
    <property type="molecule type" value="Genomic_DNA"/>
</dbReference>
<protein>
    <recommendedName>
        <fullName evidence="3">DUF222 domain-containing protein</fullName>
    </recommendedName>
</protein>
<evidence type="ECO:0000313" key="2">
    <source>
        <dbReference type="EMBL" id="XBX78021.1"/>
    </source>
</evidence>
<accession>A0AAU7VUQ0</accession>
<gene>
    <name evidence="2" type="ORF">ABS642_19220</name>
</gene>
<proteinExistence type="predicted"/>
<evidence type="ECO:0008006" key="3">
    <source>
        <dbReference type="Google" id="ProtNLM"/>
    </source>
</evidence>
<feature type="region of interest" description="Disordered" evidence="1">
    <location>
        <begin position="241"/>
        <end position="260"/>
    </location>
</feature>
<dbReference type="AlphaFoldDB" id="A0AAU7VUQ0"/>